<organism evidence="3 4">
    <name type="scientific">Geobacter hydrogenophilus</name>
    <dbReference type="NCBI Taxonomy" id="40983"/>
    <lineage>
        <taxon>Bacteria</taxon>
        <taxon>Pseudomonadati</taxon>
        <taxon>Thermodesulfobacteriota</taxon>
        <taxon>Desulfuromonadia</taxon>
        <taxon>Geobacterales</taxon>
        <taxon>Geobacteraceae</taxon>
        <taxon>Geobacter</taxon>
    </lineage>
</organism>
<dbReference type="RefSeq" id="WP_214185273.1">
    <property type="nucleotide sequence ID" value="NZ_BSDS01000002.1"/>
</dbReference>
<dbReference type="SMART" id="SM00839">
    <property type="entry name" value="ELFV_dehydrog"/>
    <property type="match status" value="1"/>
</dbReference>
<dbReference type="InterPro" id="IPR036291">
    <property type="entry name" value="NAD(P)-bd_dom_sf"/>
</dbReference>
<evidence type="ECO:0000256" key="1">
    <source>
        <dbReference type="ARBA" id="ARBA00023002"/>
    </source>
</evidence>
<keyword evidence="4" id="KW-1185">Reference proteome</keyword>
<dbReference type="SUPFAM" id="SSF51735">
    <property type="entry name" value="NAD(P)-binding Rossmann-fold domains"/>
    <property type="match status" value="1"/>
</dbReference>
<dbReference type="EMBL" id="BSDS01000002">
    <property type="protein sequence ID" value="GLI39107.1"/>
    <property type="molecule type" value="Genomic_DNA"/>
</dbReference>
<dbReference type="AlphaFoldDB" id="A0A9W6G2E2"/>
<sequence length="990" mass="112038">MTAASAASKSQSAERAENRFWLREQLNPYFFIAMKDEPEALGLLTRELGTLRHNRRLILADRDKALILAIVNQPGTLYDTLRRIHEREISYAMIAHSDDPIPGLDQNLEIQRFEFDRRSNEEILAGKDVGAPIGIRRTVAAALRKYYPDFDMADFDRLLRIFWLNNENYVRISPPRRVAQVLRLYQEGNRRGGLYLDVEEMEESGAGHESRVFFAVGNPPQQDFLLQVMEVFNRLELGVNRAYCLTISNGVHPYFLGTFYVRRRDGGVLARGSEAFSRLKAELSNTQLLATQSLAYRELVTTGLMSGEDATLTNAFTAFCHSNLAHNQPDRFGPDDVRDAFLAHPEIALQLARLFRARFDPAVDDRTAAHETILAETQKEVLTYNTGHRHLDEVRRTIFRCCLAFITHTLKTNFFVREKQALAFRLDPAYLAELGTDFTADLPPVMPFRITFFYSRYGFGYHIGFSDIARGGWRTVICRTADDLITNANTLFRENFVLAHTQHLKNKDIYEGGSKLVVALDASDLKAKERQLETWRLYKLQYGITGAFLDIFTTENGVAKHPAVVDYYREDEPIELGPDENMHDNMIETIATMSKRRGYMLGIGIMSSKKVGINHKEYGVTSTGVVKFAEITMKELGIDICKDPFTLKLTGGPNGDVAGNAMRIMLERCPKVKIALILDGTAAVCDPAGADHGELGRILLKQDLDAFAPSMLHTGGFMIFRTGSRREGVRELFRRVEKTGKGLVEEWISLDEFSKEYGELVFTVPADLFIPAGGRPETIDKDNWERFFLADGTPTARAIVEGANSFITPAARIELQKKGIIIMRDASANKCGVISSSYEIIANLLLSEKEFLEHKERYVDDVLEILEKRAGDEARLILRRRREQPGLLCTEISDSLSTEINANYARLFKFFQGRPGLSLQPIFRRAVLAHLPKIIADEPRFRRRLAQLPPKYLSAILAAEIGSSMVYKGDREAEFEDLIRLHLTRNFPAT</sequence>
<dbReference type="GO" id="GO:0006538">
    <property type="term" value="P:L-glutamate catabolic process"/>
    <property type="evidence" value="ECO:0007669"/>
    <property type="project" value="TreeGrafter"/>
</dbReference>
<evidence type="ECO:0000313" key="4">
    <source>
        <dbReference type="Proteomes" id="UP001144352"/>
    </source>
</evidence>
<accession>A0A9W6G2E2</accession>
<feature type="domain" description="Glutamate/phenylalanine/leucine/valine/L-tryptophan dehydrogenase C-terminal" evidence="2">
    <location>
        <begin position="612"/>
        <end position="886"/>
    </location>
</feature>
<protein>
    <submittedName>
        <fullName evidence="3">Amino acid dehydrogenase</fullName>
    </submittedName>
</protein>
<dbReference type="GO" id="GO:0004352">
    <property type="term" value="F:glutamate dehydrogenase (NAD+) activity"/>
    <property type="evidence" value="ECO:0007669"/>
    <property type="project" value="TreeGrafter"/>
</dbReference>
<name>A0A9W6G2E2_9BACT</name>
<dbReference type="PANTHER" id="PTHR11606">
    <property type="entry name" value="GLUTAMATE DEHYDROGENASE"/>
    <property type="match status" value="1"/>
</dbReference>
<gene>
    <name evidence="3" type="ORF">GHYDROH2_26080</name>
</gene>
<proteinExistence type="predicted"/>
<dbReference type="Gene3D" id="3.40.50.720">
    <property type="entry name" value="NAD(P)-binding Rossmann-like Domain"/>
    <property type="match status" value="1"/>
</dbReference>
<dbReference type="Proteomes" id="UP001144352">
    <property type="component" value="Unassembled WGS sequence"/>
</dbReference>
<reference evidence="3" key="1">
    <citation type="submission" date="2022-12" db="EMBL/GenBank/DDBJ databases">
        <title>Reference genome sequencing for broad-spectrum identification of bacterial and archaeal isolates by mass spectrometry.</title>
        <authorList>
            <person name="Sekiguchi Y."/>
            <person name="Tourlousse D.M."/>
        </authorList>
    </citation>
    <scope>NUCLEOTIDE SEQUENCE</scope>
    <source>
        <strain evidence="3">H2</strain>
    </source>
</reference>
<evidence type="ECO:0000313" key="3">
    <source>
        <dbReference type="EMBL" id="GLI39107.1"/>
    </source>
</evidence>
<dbReference type="PANTHER" id="PTHR11606:SF39">
    <property type="entry name" value="GLUTAMATE_PHENYLALANINE_LEUCINE_VALINE_L-TRYPTOPHAN DEHYDROGENASE C-TERMINAL DOMAIN-CONTAINING PROTEIN"/>
    <property type="match status" value="1"/>
</dbReference>
<dbReference type="InterPro" id="IPR006096">
    <property type="entry name" value="Glu/Leu/Phe/Val/Trp_DH_C"/>
</dbReference>
<comment type="caution">
    <text evidence="3">The sequence shown here is derived from an EMBL/GenBank/DDBJ whole genome shotgun (WGS) entry which is preliminary data.</text>
</comment>
<dbReference type="Pfam" id="PF00208">
    <property type="entry name" value="ELFV_dehydrog"/>
    <property type="match status" value="1"/>
</dbReference>
<evidence type="ECO:0000259" key="2">
    <source>
        <dbReference type="SMART" id="SM00839"/>
    </source>
</evidence>
<keyword evidence="1" id="KW-0560">Oxidoreductase</keyword>